<evidence type="ECO:0000256" key="1">
    <source>
        <dbReference type="ARBA" id="ARBA00022801"/>
    </source>
</evidence>
<evidence type="ECO:0000256" key="2">
    <source>
        <dbReference type="ARBA" id="ARBA00022963"/>
    </source>
</evidence>
<evidence type="ECO:0000313" key="6">
    <source>
        <dbReference type="EMBL" id="KTC74484.1"/>
    </source>
</evidence>
<keyword evidence="1 4" id="KW-0378">Hydrolase</keyword>
<dbReference type="Proteomes" id="UP000054735">
    <property type="component" value="Unassembled WGS sequence"/>
</dbReference>
<feature type="active site" description="Nucleophile" evidence="4">
    <location>
        <position position="72"/>
    </location>
</feature>
<dbReference type="Pfam" id="PF12536">
    <property type="entry name" value="DUF3734"/>
    <property type="match status" value="1"/>
</dbReference>
<evidence type="ECO:0000256" key="3">
    <source>
        <dbReference type="ARBA" id="ARBA00023098"/>
    </source>
</evidence>
<reference evidence="6 8" key="1">
    <citation type="submission" date="2015-11" db="EMBL/GenBank/DDBJ databases">
        <title>Genomic analysis of 38 Legionella species identifies large and diverse effector repertoires.</title>
        <authorList>
            <person name="Burstein D."/>
            <person name="Amaro F."/>
            <person name="Zusman T."/>
            <person name="Lifshitz Z."/>
            <person name="Cohen O."/>
            <person name="Gilbert J.A."/>
            <person name="Pupko T."/>
            <person name="Shuman H.A."/>
            <person name="Segal G."/>
        </authorList>
    </citation>
    <scope>NUCLEOTIDE SEQUENCE [LARGE SCALE GENOMIC DNA]</scope>
    <source>
        <strain evidence="6 8">CDC#1407-AL-14</strain>
    </source>
</reference>
<feature type="short sequence motif" description="GXSXG" evidence="4">
    <location>
        <begin position="70"/>
        <end position="74"/>
    </location>
</feature>
<gene>
    <name evidence="6" type="ORF">Lbir_0764</name>
    <name evidence="7" type="ORF">NCTC12437_02406</name>
</gene>
<dbReference type="PROSITE" id="PS51635">
    <property type="entry name" value="PNPLA"/>
    <property type="match status" value="1"/>
</dbReference>
<dbReference type="OrthoDB" id="9807112at2"/>
<dbReference type="InterPro" id="IPR002641">
    <property type="entry name" value="PNPLA_dom"/>
</dbReference>
<keyword evidence="3 4" id="KW-0443">Lipid metabolism</keyword>
<name>A0A378ICY4_9GAMM</name>
<evidence type="ECO:0000259" key="5">
    <source>
        <dbReference type="PROSITE" id="PS51635"/>
    </source>
</evidence>
<proteinExistence type="predicted"/>
<dbReference type="InterPro" id="IPR050301">
    <property type="entry name" value="NTE"/>
</dbReference>
<dbReference type="STRING" id="28083.Lbir_0764"/>
<dbReference type="RefSeq" id="WP_058522871.1">
    <property type="nucleotide sequence ID" value="NZ_CAAAHV010000055.1"/>
</dbReference>
<dbReference type="PANTHER" id="PTHR14226:SF57">
    <property type="entry name" value="BLR7027 PROTEIN"/>
    <property type="match status" value="1"/>
</dbReference>
<dbReference type="AlphaFoldDB" id="A0A378ICY4"/>
<dbReference type="InterPro" id="IPR021095">
    <property type="entry name" value="DUF3734"/>
</dbReference>
<organism evidence="7 9">
    <name type="scientific">Legionella birminghamensis</name>
    <dbReference type="NCBI Taxonomy" id="28083"/>
    <lineage>
        <taxon>Bacteria</taxon>
        <taxon>Pseudomonadati</taxon>
        <taxon>Pseudomonadota</taxon>
        <taxon>Gammaproteobacteria</taxon>
        <taxon>Legionellales</taxon>
        <taxon>Legionellaceae</taxon>
        <taxon>Legionella</taxon>
    </lineage>
</organism>
<dbReference type="GO" id="GO:0016042">
    <property type="term" value="P:lipid catabolic process"/>
    <property type="evidence" value="ECO:0007669"/>
    <property type="project" value="UniProtKB-UniRule"/>
</dbReference>
<reference evidence="7 9" key="2">
    <citation type="submission" date="2018-06" db="EMBL/GenBank/DDBJ databases">
        <authorList>
            <consortium name="Pathogen Informatics"/>
            <person name="Doyle S."/>
        </authorList>
    </citation>
    <scope>NUCLEOTIDE SEQUENCE [LARGE SCALE GENOMIC DNA]</scope>
    <source>
        <strain evidence="7 9">NCTC12437</strain>
    </source>
</reference>
<dbReference type="Gene3D" id="3.40.1090.10">
    <property type="entry name" value="Cytosolic phospholipase A2 catalytic domain"/>
    <property type="match status" value="2"/>
</dbReference>
<dbReference type="Proteomes" id="UP000255066">
    <property type="component" value="Unassembled WGS sequence"/>
</dbReference>
<evidence type="ECO:0000313" key="7">
    <source>
        <dbReference type="EMBL" id="STX32612.1"/>
    </source>
</evidence>
<keyword evidence="2 4" id="KW-0442">Lipid degradation</keyword>
<evidence type="ECO:0000313" key="8">
    <source>
        <dbReference type="Proteomes" id="UP000054735"/>
    </source>
</evidence>
<dbReference type="PANTHER" id="PTHR14226">
    <property type="entry name" value="NEUROPATHY TARGET ESTERASE/SWISS CHEESE D.MELANOGASTER"/>
    <property type="match status" value="1"/>
</dbReference>
<dbReference type="EMBL" id="UGNW01000001">
    <property type="protein sequence ID" value="STX32612.1"/>
    <property type="molecule type" value="Genomic_DNA"/>
</dbReference>
<dbReference type="EMBL" id="LNXT01000009">
    <property type="protein sequence ID" value="KTC74484.1"/>
    <property type="molecule type" value="Genomic_DNA"/>
</dbReference>
<feature type="domain" description="PNPLA" evidence="5">
    <location>
        <begin position="39"/>
        <end position="247"/>
    </location>
</feature>
<dbReference type="Pfam" id="PF01734">
    <property type="entry name" value="Patatin"/>
    <property type="match status" value="1"/>
</dbReference>
<sequence>MRQKDKRHEIKCHHKGPLCRINEPAKPINIKQHYDRIACVFQGGGALGAYQVGAFRAIHEKGYHPNFLAGVSIGAINSSIIAGNPVDQQIEKLMTFWNTIVPNLWTDSLFQHEMPDYIHHMHNRIGALHSVFFGLEGFFKPRPFPPHAFSNNTPDNLSYYDTSYLRKTLTELIDFDRINDKKVTLCLGAVDIASGEMEFFNNQITEITVDHVMASGALPPGFPAIKIGDKYYWDGGIYANTPLVTVLDALPEMDTLCFVVDCFSLQGKLPQTMDEMEERQKDIRYASHSRRLTNVYTSRQNLQAAIQYLSDKLTPEAMQDPEVQKILELGHSKHFSVVHIIYRGTHFAHSFKDYNFVRSAVDFRMNIGYQNAMDVLSKPDWEQKSDKALACSIYGVPSDYFDQH</sequence>
<accession>A0A378ICY4</accession>
<keyword evidence="8" id="KW-1185">Reference proteome</keyword>
<evidence type="ECO:0000313" key="9">
    <source>
        <dbReference type="Proteomes" id="UP000255066"/>
    </source>
</evidence>
<dbReference type="CDD" id="cd07209">
    <property type="entry name" value="Pat_hypo_Ecoli_Z1214_like"/>
    <property type="match status" value="1"/>
</dbReference>
<dbReference type="SUPFAM" id="SSF52151">
    <property type="entry name" value="FabD/lysophospholipase-like"/>
    <property type="match status" value="1"/>
</dbReference>
<dbReference type="InterPro" id="IPR016035">
    <property type="entry name" value="Acyl_Trfase/lysoPLipase"/>
</dbReference>
<dbReference type="GO" id="GO:0016787">
    <property type="term" value="F:hydrolase activity"/>
    <property type="evidence" value="ECO:0007669"/>
    <property type="project" value="UniProtKB-UniRule"/>
</dbReference>
<feature type="short sequence motif" description="GXGXXG" evidence="4">
    <location>
        <begin position="43"/>
        <end position="48"/>
    </location>
</feature>
<feature type="short sequence motif" description="DGA/G" evidence="4">
    <location>
        <begin position="234"/>
        <end position="236"/>
    </location>
</feature>
<protein>
    <submittedName>
        <fullName evidence="7">Patatin-like phospholipase</fullName>
    </submittedName>
</protein>
<evidence type="ECO:0000256" key="4">
    <source>
        <dbReference type="PROSITE-ProRule" id="PRU01161"/>
    </source>
</evidence>
<feature type="active site" description="Proton acceptor" evidence="4">
    <location>
        <position position="234"/>
    </location>
</feature>